<evidence type="ECO:0000256" key="3">
    <source>
        <dbReference type="SAM" id="MobiDB-lite"/>
    </source>
</evidence>
<keyword evidence="2" id="KW-0808">Transferase</keyword>
<protein>
    <submittedName>
        <fullName evidence="6">DNA (Cytosine-5)-methyltransferase 3A (Dnmt3a) (Cysteine methyltransferase DNMT3A)</fullName>
    </submittedName>
</protein>
<dbReference type="InterPro" id="IPR029063">
    <property type="entry name" value="SAM-dependent_MTases_sf"/>
</dbReference>
<keyword evidence="7" id="KW-1185">Reference proteome</keyword>
<dbReference type="OrthoDB" id="641149at2759"/>
<dbReference type="Proteomes" id="UP001152797">
    <property type="component" value="Unassembled WGS sequence"/>
</dbReference>
<reference evidence="5" key="2">
    <citation type="submission" date="2024-04" db="EMBL/GenBank/DDBJ databases">
        <authorList>
            <person name="Chen Y."/>
            <person name="Shah S."/>
            <person name="Dougan E. K."/>
            <person name="Thang M."/>
            <person name="Chan C."/>
        </authorList>
    </citation>
    <scope>NUCLEOTIDE SEQUENCE [LARGE SCALE GENOMIC DNA]</scope>
</reference>
<evidence type="ECO:0000313" key="5">
    <source>
        <dbReference type="EMBL" id="CAL1126092.1"/>
    </source>
</evidence>
<dbReference type="EMBL" id="CAMXCT020000029">
    <property type="protein sequence ID" value="CAL1126092.1"/>
    <property type="molecule type" value="Genomic_DNA"/>
</dbReference>
<reference evidence="4" key="1">
    <citation type="submission" date="2022-10" db="EMBL/GenBank/DDBJ databases">
        <authorList>
            <person name="Chen Y."/>
            <person name="Dougan E. K."/>
            <person name="Chan C."/>
            <person name="Rhodes N."/>
            <person name="Thang M."/>
        </authorList>
    </citation>
    <scope>NUCLEOTIDE SEQUENCE</scope>
</reference>
<dbReference type="GO" id="GO:0008168">
    <property type="term" value="F:methyltransferase activity"/>
    <property type="evidence" value="ECO:0007669"/>
    <property type="project" value="UniProtKB-KW"/>
</dbReference>
<sequence>MSHGSRHPPAGYEEGLAQALRQMKHPGPVEAPDGAVSALAQSVHVAAPKRAALNSFATDEVAAEVTDQAVPKLMAQNSFDIHQESLTGPGVADAAGLEPTLGAFESAIGKNDAVLSVTGRTLGKCGTVLVTKLLEVLPLRSQSKGKGSKEAIFPLPSSRSIFLSFDPFMSDEVISWAQCVTFSLNSSWGGEVLVEDSPNVSQRMCLQGILTEVKRFCEIETTIVDLDWKSFFSVRSIDYKGDEVKVARKFCWENISPALPREIGKVPLADVCTLGSKHYVLNFDQFLKPVHERRRVKPPRVMVDDANWARVCIGLLDAEVCTLIEEHEIFDDGEGPLLNGLFGVTKDEWTDSGTEGRRVYLASQVLPMGFLNSVSLAQHVHRNLVMASGAGDPCRKLNAPEQELRKDRPFSSGDVTWRVYLDNYDLLEKVKATEMVSLEQSVLRFLGCLPLARLDFRLDMHEVVSCSDASSTGGGICASVAPTAFGKLVSQGSLRGELAENRSDFMVLTVGLFDGIGALCVALDSLGVQVIGHISVEKEASARRVVEAHYPGTVTVEDVELITEEMVQCWSTMFSQASLVLLGAGPPCQGVSGLNADRKGAIKDQRSCLFNHVPRVRGLLKRCFVWCPVYTLMESVASMDTADRETMSKAVGVRPISCNSGSFTWCQRPRLYWVDWEIDELYVDMSQHSGEWSPVEIRLQGCQPIAEVTRRGWIKVEPSMPFPTFTTARPQAKPGRKPAGLHSCTEEVKRWSADKHRFPPYQYRTQHCLVNRHNQLRVPDVSEREMMLGFPLHYTAACVAKGLRGNEAYNDTRLTLLGNTWSVPVVAWLVGQLFGWLGLIPAPTPQQVLEALLPATAGTVQGRLVRLPLNPCREQPVGSMYHLAFKLGNLISVKGEDIALSTPTSQLVRFHRLRASVPSSLWKWRIIAGWRWALGREHINALELRAILTSLKWRLEHKRHMNVRFLHLTDSLVCLHCLSRGRSSSRALRRTLARINALILASNSQPVWGYVHTDQNPADKPSRWGKRVRSKFRDAA</sequence>
<feature type="region of interest" description="Disordered" evidence="3">
    <location>
        <begin position="1016"/>
        <end position="1036"/>
    </location>
</feature>
<evidence type="ECO:0000256" key="2">
    <source>
        <dbReference type="ARBA" id="ARBA00022679"/>
    </source>
</evidence>
<dbReference type="SUPFAM" id="SSF53335">
    <property type="entry name" value="S-adenosyl-L-methionine-dependent methyltransferases"/>
    <property type="match status" value="1"/>
</dbReference>
<evidence type="ECO:0000256" key="1">
    <source>
        <dbReference type="ARBA" id="ARBA00022603"/>
    </source>
</evidence>
<organism evidence="4">
    <name type="scientific">Cladocopium goreaui</name>
    <dbReference type="NCBI Taxonomy" id="2562237"/>
    <lineage>
        <taxon>Eukaryota</taxon>
        <taxon>Sar</taxon>
        <taxon>Alveolata</taxon>
        <taxon>Dinophyceae</taxon>
        <taxon>Suessiales</taxon>
        <taxon>Symbiodiniaceae</taxon>
        <taxon>Cladocopium</taxon>
    </lineage>
</organism>
<keyword evidence="1" id="KW-0489">Methyltransferase</keyword>
<accession>A0A9P1BG66</accession>
<evidence type="ECO:0000313" key="6">
    <source>
        <dbReference type="EMBL" id="CAL4760029.1"/>
    </source>
</evidence>
<evidence type="ECO:0000313" key="7">
    <source>
        <dbReference type="Proteomes" id="UP001152797"/>
    </source>
</evidence>
<dbReference type="Gene3D" id="3.40.50.150">
    <property type="entry name" value="Vaccinia Virus protein VP39"/>
    <property type="match status" value="1"/>
</dbReference>
<name>A0A9P1BG66_9DINO</name>
<evidence type="ECO:0000313" key="4">
    <source>
        <dbReference type="EMBL" id="CAI3972717.1"/>
    </source>
</evidence>
<gene>
    <name evidence="4" type="ORF">C1SCF055_LOCUS1277</name>
</gene>
<dbReference type="Pfam" id="PF00145">
    <property type="entry name" value="DNA_methylase"/>
    <property type="match status" value="1"/>
</dbReference>
<dbReference type="InterPro" id="IPR001525">
    <property type="entry name" value="C5_MeTfrase"/>
</dbReference>
<comment type="caution">
    <text evidence="4">The sequence shown here is derived from an EMBL/GenBank/DDBJ whole genome shotgun (WGS) entry which is preliminary data.</text>
</comment>
<dbReference type="EMBL" id="CAMXCT010000029">
    <property type="protein sequence ID" value="CAI3972717.1"/>
    <property type="molecule type" value="Genomic_DNA"/>
</dbReference>
<dbReference type="EMBL" id="CAMXCT030000029">
    <property type="protein sequence ID" value="CAL4760029.1"/>
    <property type="molecule type" value="Genomic_DNA"/>
</dbReference>
<dbReference type="AlphaFoldDB" id="A0A9P1BG66"/>
<proteinExistence type="predicted"/>
<dbReference type="GO" id="GO:0032259">
    <property type="term" value="P:methylation"/>
    <property type="evidence" value="ECO:0007669"/>
    <property type="project" value="UniProtKB-KW"/>
</dbReference>